<sequence>MRELLELLEHDARRPVKELAAMLDKSEFEIEEALKKLESNKVIMGYNTLIDWEKFGDHNVTSVIEVNVAPQREVGFDAIAERIYRFDEVKSVYLMSGSFDLLVIIEGRSLNKVADFVARRLSTIEGVTSTRSHFMLKAYKKDGIIIDDKESDRRLVMTP</sequence>
<dbReference type="Proteomes" id="UP000295188">
    <property type="component" value="Unassembled WGS sequence"/>
</dbReference>
<evidence type="ECO:0000313" key="3">
    <source>
        <dbReference type="Proteomes" id="UP000295188"/>
    </source>
</evidence>
<evidence type="ECO:0000259" key="1">
    <source>
        <dbReference type="Pfam" id="PF01037"/>
    </source>
</evidence>
<dbReference type="InterPro" id="IPR036390">
    <property type="entry name" value="WH_DNA-bd_sf"/>
</dbReference>
<dbReference type="SUPFAM" id="SSF54909">
    <property type="entry name" value="Dimeric alpha+beta barrel"/>
    <property type="match status" value="1"/>
</dbReference>
<dbReference type="Pfam" id="PF01037">
    <property type="entry name" value="AsnC_trans_reg"/>
    <property type="match status" value="1"/>
</dbReference>
<dbReference type="SMART" id="SM00344">
    <property type="entry name" value="HTH_ASNC"/>
    <property type="match status" value="1"/>
</dbReference>
<dbReference type="InterPro" id="IPR050684">
    <property type="entry name" value="HTH-Siroheme_Decarb"/>
</dbReference>
<dbReference type="PANTHER" id="PTHR43413:SF7">
    <property type="entry name" value="HTH-TYPE TRANSCRIPTIONAL REGULATOR PTR2"/>
    <property type="match status" value="1"/>
</dbReference>
<gene>
    <name evidence="2" type="ORF">EDC37_11077</name>
</gene>
<dbReference type="OrthoDB" id="66249at2"/>
<dbReference type="InterPro" id="IPR019888">
    <property type="entry name" value="Tscrpt_reg_AsnC-like"/>
</dbReference>
<dbReference type="SUPFAM" id="SSF46785">
    <property type="entry name" value="Winged helix' DNA-binding domain"/>
    <property type="match status" value="1"/>
</dbReference>
<comment type="caution">
    <text evidence="2">The sequence shown here is derived from an EMBL/GenBank/DDBJ whole genome shotgun (WGS) entry which is preliminary data.</text>
</comment>
<name>A0A4R3K6X7_9FIRM</name>
<dbReference type="InterPro" id="IPR011008">
    <property type="entry name" value="Dimeric_a/b-barrel"/>
</dbReference>
<dbReference type="RefSeq" id="WP_132550042.1">
    <property type="nucleotide sequence ID" value="NZ_SMAA01000010.1"/>
</dbReference>
<organism evidence="2 3">
    <name type="scientific">Pectinatus cerevisiiphilus</name>
    <dbReference type="NCBI Taxonomy" id="86956"/>
    <lineage>
        <taxon>Bacteria</taxon>
        <taxon>Bacillati</taxon>
        <taxon>Bacillota</taxon>
        <taxon>Negativicutes</taxon>
        <taxon>Selenomonadales</taxon>
        <taxon>Selenomonadaceae</taxon>
        <taxon>Pectinatus</taxon>
    </lineage>
</organism>
<feature type="domain" description="Transcription regulator AsnC/Lrp ligand binding" evidence="1">
    <location>
        <begin position="64"/>
        <end position="137"/>
    </location>
</feature>
<dbReference type="InterPro" id="IPR019887">
    <property type="entry name" value="Tscrpt_reg_AsnC/Lrp_C"/>
</dbReference>
<dbReference type="AlphaFoldDB" id="A0A4R3K6X7"/>
<proteinExistence type="predicted"/>
<dbReference type="InterPro" id="IPR036388">
    <property type="entry name" value="WH-like_DNA-bd_sf"/>
</dbReference>
<dbReference type="PANTHER" id="PTHR43413">
    <property type="entry name" value="TRANSCRIPTIONAL REGULATOR, ASNC FAMILY"/>
    <property type="match status" value="1"/>
</dbReference>
<evidence type="ECO:0000313" key="2">
    <source>
        <dbReference type="EMBL" id="TCS78441.1"/>
    </source>
</evidence>
<accession>A0A4R3K6X7</accession>
<dbReference type="Gene3D" id="3.30.70.920">
    <property type="match status" value="1"/>
</dbReference>
<dbReference type="EMBL" id="SMAA01000010">
    <property type="protein sequence ID" value="TCS78441.1"/>
    <property type="molecule type" value="Genomic_DNA"/>
</dbReference>
<protein>
    <submittedName>
        <fullName evidence="2">AsnC family transcriptional regulator</fullName>
    </submittedName>
</protein>
<dbReference type="Gene3D" id="1.10.10.10">
    <property type="entry name" value="Winged helix-like DNA-binding domain superfamily/Winged helix DNA-binding domain"/>
    <property type="match status" value="1"/>
</dbReference>
<keyword evidence="3" id="KW-1185">Reference proteome</keyword>
<reference evidence="2 3" key="1">
    <citation type="submission" date="2019-03" db="EMBL/GenBank/DDBJ databases">
        <title>Genomic Encyclopedia of Type Strains, Phase IV (KMG-IV): sequencing the most valuable type-strain genomes for metagenomic binning, comparative biology and taxonomic classification.</title>
        <authorList>
            <person name="Goeker M."/>
        </authorList>
    </citation>
    <scope>NUCLEOTIDE SEQUENCE [LARGE SCALE GENOMIC DNA]</scope>
    <source>
        <strain evidence="2 3">DSM 20467</strain>
    </source>
</reference>